<feature type="domain" description="Gamma-glutamylcyclotransferase AIG2-like" evidence="1">
    <location>
        <begin position="4"/>
        <end position="102"/>
    </location>
</feature>
<gene>
    <name evidence="2" type="ORF">EHV10_01375</name>
</gene>
<dbReference type="CDD" id="cd06661">
    <property type="entry name" value="GGCT_like"/>
    <property type="match status" value="1"/>
</dbReference>
<dbReference type="Proteomes" id="UP000272490">
    <property type="component" value="Unassembled WGS sequence"/>
</dbReference>
<dbReference type="InterPro" id="IPR013024">
    <property type="entry name" value="GGCT-like"/>
</dbReference>
<dbReference type="Gene3D" id="3.10.490.10">
    <property type="entry name" value="Gamma-glutamyl cyclotransferase-like"/>
    <property type="match status" value="1"/>
</dbReference>
<dbReference type="OrthoDB" id="2036610at2"/>
<name>A0A3P3R1H0_9FIRM</name>
<evidence type="ECO:0000259" key="1">
    <source>
        <dbReference type="Pfam" id="PF06094"/>
    </source>
</evidence>
<organism evidence="2 3">
    <name type="scientific">Lachnoanaerobaculum gingivalis</name>
    <dbReference type="NCBI Taxonomy" id="2490855"/>
    <lineage>
        <taxon>Bacteria</taxon>
        <taxon>Bacillati</taxon>
        <taxon>Bacillota</taxon>
        <taxon>Clostridia</taxon>
        <taxon>Lachnospirales</taxon>
        <taxon>Lachnospiraceae</taxon>
        <taxon>Lachnoanaerobaculum</taxon>
    </lineage>
</organism>
<evidence type="ECO:0000313" key="3">
    <source>
        <dbReference type="Proteomes" id="UP000272490"/>
    </source>
</evidence>
<dbReference type="GO" id="GO:0016740">
    <property type="term" value="F:transferase activity"/>
    <property type="evidence" value="ECO:0007669"/>
    <property type="project" value="UniProtKB-KW"/>
</dbReference>
<dbReference type="RefSeq" id="WP_128673082.1">
    <property type="nucleotide sequence ID" value="NZ_RRCO01000001.1"/>
</dbReference>
<proteinExistence type="predicted"/>
<dbReference type="Pfam" id="PF06094">
    <property type="entry name" value="GGACT"/>
    <property type="match status" value="1"/>
</dbReference>
<protein>
    <submittedName>
        <fullName evidence="2">Gamma-glutamylcyclotransferase</fullName>
    </submittedName>
</protein>
<dbReference type="AlphaFoldDB" id="A0A3P3R1H0"/>
<dbReference type="InterPro" id="IPR036568">
    <property type="entry name" value="GGCT-like_sf"/>
</dbReference>
<reference evidence="2 3" key="1">
    <citation type="submission" date="2018-11" db="EMBL/GenBank/DDBJ databases">
        <title>Genome sequencing of Lachnoanaerobaculum sp. KCOM 2030 (= ChDC B114).</title>
        <authorList>
            <person name="Kook J.-K."/>
            <person name="Park S.-N."/>
            <person name="Lim Y.K."/>
        </authorList>
    </citation>
    <scope>NUCLEOTIDE SEQUENCE [LARGE SCALE GENOMIC DNA]</scope>
    <source>
        <strain evidence="2 3">KCOM 2030</strain>
    </source>
</reference>
<sequence>MYKIFVYGTLKSEYLQNKLLGHTLESYEARLEGYSTNTGEKYFNVVPNAGGCVKGRVLLVDKKDMLYIDQWEVIPMYIKAEVEVHSKFGYERVYIYIKKDKEEKINLQDNVENMCNNEDLEGTIDEFEGARDMEFPVCDIYLNYLIDIKACDFSKIEKKQDIFTEKVKDIIKDKEFSFLGYEYLTYQSAEKQINVRVSLYCISDDKNAILSVMLPVSTCNPTKLWEKSSTEKLEVEGRGFAEYLDSKYNIKVLDEPKIIIFSSGEINESKRLEVFSVEKAANIEFDIGKAANTDISKNKDMKIYESENVKIEIPNNFEVCYIDRLKSLIQTLSV</sequence>
<accession>A0A3P3R1H0</accession>
<dbReference type="SUPFAM" id="SSF110857">
    <property type="entry name" value="Gamma-glutamyl cyclotransferase-like"/>
    <property type="match status" value="1"/>
</dbReference>
<comment type="caution">
    <text evidence="2">The sequence shown here is derived from an EMBL/GenBank/DDBJ whole genome shotgun (WGS) entry which is preliminary data.</text>
</comment>
<dbReference type="InterPro" id="IPR009288">
    <property type="entry name" value="AIG2-like_dom"/>
</dbReference>
<dbReference type="EMBL" id="RRCO01000001">
    <property type="protein sequence ID" value="RRJ26709.1"/>
    <property type="molecule type" value="Genomic_DNA"/>
</dbReference>
<evidence type="ECO:0000313" key="2">
    <source>
        <dbReference type="EMBL" id="RRJ26709.1"/>
    </source>
</evidence>
<keyword evidence="3" id="KW-1185">Reference proteome</keyword>
<keyword evidence="2" id="KW-0808">Transferase</keyword>